<proteinExistence type="predicted"/>
<evidence type="ECO:0000313" key="1">
    <source>
        <dbReference type="EMBL" id="KAK9121113.1"/>
    </source>
</evidence>
<reference evidence="1 2" key="1">
    <citation type="submission" date="2024-01" db="EMBL/GenBank/DDBJ databases">
        <title>Genome assemblies of Stephania.</title>
        <authorList>
            <person name="Yang L."/>
        </authorList>
    </citation>
    <scope>NUCLEOTIDE SEQUENCE [LARGE SCALE GENOMIC DNA]</scope>
    <source>
        <strain evidence="1">YNDBR</strain>
        <tissue evidence="1">Leaf</tissue>
    </source>
</reference>
<dbReference type="Proteomes" id="UP001420932">
    <property type="component" value="Unassembled WGS sequence"/>
</dbReference>
<accession>A0AAP0IUC4</accession>
<dbReference type="AlphaFoldDB" id="A0AAP0IUC4"/>
<keyword evidence="2" id="KW-1185">Reference proteome</keyword>
<protein>
    <submittedName>
        <fullName evidence="1">Uncharacterized protein</fullName>
    </submittedName>
</protein>
<gene>
    <name evidence="1" type="ORF">Syun_018730</name>
</gene>
<organism evidence="1 2">
    <name type="scientific">Stephania yunnanensis</name>
    <dbReference type="NCBI Taxonomy" id="152371"/>
    <lineage>
        <taxon>Eukaryota</taxon>
        <taxon>Viridiplantae</taxon>
        <taxon>Streptophyta</taxon>
        <taxon>Embryophyta</taxon>
        <taxon>Tracheophyta</taxon>
        <taxon>Spermatophyta</taxon>
        <taxon>Magnoliopsida</taxon>
        <taxon>Ranunculales</taxon>
        <taxon>Menispermaceae</taxon>
        <taxon>Menispermoideae</taxon>
        <taxon>Cissampelideae</taxon>
        <taxon>Stephania</taxon>
    </lineage>
</organism>
<comment type="caution">
    <text evidence="1">The sequence shown here is derived from an EMBL/GenBank/DDBJ whole genome shotgun (WGS) entry which is preliminary data.</text>
</comment>
<evidence type="ECO:0000313" key="2">
    <source>
        <dbReference type="Proteomes" id="UP001420932"/>
    </source>
</evidence>
<name>A0AAP0IUC4_9MAGN</name>
<sequence>MVFEALTKSIPWQRRRSANDGGAAQPVAIDAISRCDEERLTAVGAARPLTAEGQGRRPWFPTQRRTAATNGGAAQEGMAVGTTFGRCDVHSQRWQRPQLRQTKSISGFGRQISRIERLGVDGESV</sequence>
<dbReference type="EMBL" id="JBBNAF010000008">
    <property type="protein sequence ID" value="KAK9121113.1"/>
    <property type="molecule type" value="Genomic_DNA"/>
</dbReference>